<dbReference type="PATRIC" id="fig|576611.7.peg.447"/>
<dbReference type="OrthoDB" id="9836317at2"/>
<sequence length="148" mass="16535">MNAIELLHRLAKIREDQAMARAKRVASQVNQQKAFKDQVLAYAKDYESQMLAGAKGGSSVAFIQDANAFREKLLHSAIEMDGQIQGLARASEDTLKTATMARMRTRGLSKLVDKMHREAKRKQAKAELSQFEDNFSARLSYKSGTKDA</sequence>
<keyword evidence="2" id="KW-1185">Reference proteome</keyword>
<dbReference type="AlphaFoldDB" id="A0A0E3ZIZ9"/>
<dbReference type="STRING" id="1835254.CL55_00004430"/>
<dbReference type="RefSeq" id="WP_046329685.1">
    <property type="nucleotide sequence ID" value="NZ_CP007501.1"/>
</dbReference>
<dbReference type="HOGENOM" id="CLU_1757150_0_0_4"/>
<name>A0A0E3ZIZ9_9BURK</name>
<gene>
    <name evidence="1" type="ORF">CL55_00004430</name>
</gene>
<evidence type="ECO:0000313" key="2">
    <source>
        <dbReference type="Proteomes" id="UP000061135"/>
    </source>
</evidence>
<dbReference type="InterPro" id="IPR053716">
    <property type="entry name" value="Flag_assembly_chemotaxis_eff"/>
</dbReference>
<dbReference type="EMBL" id="CP007501">
    <property type="protein sequence ID" value="AKD24776.1"/>
    <property type="molecule type" value="Genomic_DNA"/>
</dbReference>
<proteinExistence type="predicted"/>
<organism evidence="1 2">
    <name type="scientific">Polynucleobacter duraquae</name>
    <dbReference type="NCBI Taxonomy" id="1835254"/>
    <lineage>
        <taxon>Bacteria</taxon>
        <taxon>Pseudomonadati</taxon>
        <taxon>Pseudomonadota</taxon>
        <taxon>Betaproteobacteria</taxon>
        <taxon>Burkholderiales</taxon>
        <taxon>Burkholderiaceae</taxon>
        <taxon>Polynucleobacter</taxon>
    </lineage>
</organism>
<keyword evidence="1" id="KW-0969">Cilium</keyword>
<keyword evidence="1" id="KW-0966">Cell projection</keyword>
<dbReference type="Proteomes" id="UP000061135">
    <property type="component" value="Chromosome"/>
</dbReference>
<protein>
    <submittedName>
        <fullName evidence="1">Flagellar FliJ protein</fullName>
    </submittedName>
</protein>
<dbReference type="Gene3D" id="1.10.287.1700">
    <property type="match status" value="1"/>
</dbReference>
<keyword evidence="1" id="KW-0282">Flagellum</keyword>
<dbReference type="KEGG" id="pdq:CL55_00004430"/>
<accession>A0A0E3ZIZ9</accession>
<reference evidence="1 2" key="1">
    <citation type="submission" date="2014-03" db="EMBL/GenBank/DDBJ databases">
        <title>Genome of Polynucleobacter strain MWH-MoK4.</title>
        <authorList>
            <person name="Hahn M.W."/>
        </authorList>
    </citation>
    <scope>NUCLEOTIDE SEQUENCE [LARGE SCALE GENOMIC DNA]</scope>
    <source>
        <strain evidence="1 2">MWH-MoK4</strain>
    </source>
</reference>
<evidence type="ECO:0000313" key="1">
    <source>
        <dbReference type="EMBL" id="AKD24776.1"/>
    </source>
</evidence>